<dbReference type="RefSeq" id="XP_021878829.1">
    <property type="nucleotide sequence ID" value="XM_022027995.1"/>
</dbReference>
<evidence type="ECO:0000313" key="2">
    <source>
        <dbReference type="Proteomes" id="UP000193648"/>
    </source>
</evidence>
<dbReference type="InParanoid" id="A0A1Y2GHN0"/>
<dbReference type="Proteomes" id="UP000193648">
    <property type="component" value="Unassembled WGS sequence"/>
</dbReference>
<protein>
    <submittedName>
        <fullName evidence="1">Uncharacterized protein</fullName>
    </submittedName>
</protein>
<accession>A0A1Y2GHN0</accession>
<proteinExistence type="predicted"/>
<sequence>MSTTSEPHTIHHSLQQRYLYHLGYDMLLWFPLVSLGPTNSISCLPSQIYQGNARRRGSERCDKSSLAELYKKRSNNAHGLLDFKPIYNGKFALVTDEGISVFAQKNGPVHIYVDNQTLYHCLLKGSSSNSYVNKTLIKIWRLLERLQRRVVRTWIPYEDNPVDYFSRVQYCGFHPKELLESVSNEYGYKSVKTLKHMPK</sequence>
<dbReference type="AlphaFoldDB" id="A0A1Y2GHN0"/>
<comment type="caution">
    <text evidence="1">The sequence shown here is derived from an EMBL/GenBank/DDBJ whole genome shotgun (WGS) entry which is preliminary data.</text>
</comment>
<organism evidence="1 2">
    <name type="scientific">Lobosporangium transversale</name>
    <dbReference type="NCBI Taxonomy" id="64571"/>
    <lineage>
        <taxon>Eukaryota</taxon>
        <taxon>Fungi</taxon>
        <taxon>Fungi incertae sedis</taxon>
        <taxon>Mucoromycota</taxon>
        <taxon>Mortierellomycotina</taxon>
        <taxon>Mortierellomycetes</taxon>
        <taxon>Mortierellales</taxon>
        <taxon>Mortierellaceae</taxon>
        <taxon>Lobosporangium</taxon>
    </lineage>
</organism>
<name>A0A1Y2GHN0_9FUNG</name>
<gene>
    <name evidence="1" type="ORF">BCR41DRAFT_388333</name>
</gene>
<keyword evidence="2" id="KW-1185">Reference proteome</keyword>
<dbReference type="GeneID" id="33569838"/>
<evidence type="ECO:0000313" key="1">
    <source>
        <dbReference type="EMBL" id="ORZ09376.1"/>
    </source>
</evidence>
<dbReference type="EMBL" id="MCFF01000034">
    <property type="protein sequence ID" value="ORZ09376.1"/>
    <property type="molecule type" value="Genomic_DNA"/>
</dbReference>
<reference evidence="1 2" key="1">
    <citation type="submission" date="2016-07" db="EMBL/GenBank/DDBJ databases">
        <title>Pervasive Adenine N6-methylation of Active Genes in Fungi.</title>
        <authorList>
            <consortium name="DOE Joint Genome Institute"/>
            <person name="Mondo S.J."/>
            <person name="Dannebaum R.O."/>
            <person name="Kuo R.C."/>
            <person name="Labutti K."/>
            <person name="Haridas S."/>
            <person name="Kuo A."/>
            <person name="Salamov A."/>
            <person name="Ahrendt S.R."/>
            <person name="Lipzen A."/>
            <person name="Sullivan W."/>
            <person name="Andreopoulos W.B."/>
            <person name="Clum A."/>
            <person name="Lindquist E."/>
            <person name="Daum C."/>
            <person name="Ramamoorthy G.K."/>
            <person name="Gryganskyi A."/>
            <person name="Culley D."/>
            <person name="Magnuson J.K."/>
            <person name="James T.Y."/>
            <person name="O'Malley M.A."/>
            <person name="Stajich J.E."/>
            <person name="Spatafora J.W."/>
            <person name="Visel A."/>
            <person name="Grigoriev I.V."/>
        </authorList>
    </citation>
    <scope>NUCLEOTIDE SEQUENCE [LARGE SCALE GENOMIC DNA]</scope>
    <source>
        <strain evidence="1 2">NRRL 3116</strain>
    </source>
</reference>